<dbReference type="GO" id="GO:0005524">
    <property type="term" value="F:ATP binding"/>
    <property type="evidence" value="ECO:0007669"/>
    <property type="project" value="UniProtKB-KW"/>
</dbReference>
<dbReference type="GO" id="GO:0004386">
    <property type="term" value="F:helicase activity"/>
    <property type="evidence" value="ECO:0007669"/>
    <property type="project" value="UniProtKB-KW"/>
</dbReference>
<evidence type="ECO:0000313" key="7">
    <source>
        <dbReference type="EMBL" id="SJZ40475.1"/>
    </source>
</evidence>
<feature type="domain" description="Helicase C-terminal" evidence="6">
    <location>
        <begin position="189"/>
        <end position="354"/>
    </location>
</feature>
<dbReference type="Pfam" id="PF00270">
    <property type="entry name" value="DEAD"/>
    <property type="match status" value="1"/>
</dbReference>
<dbReference type="EMBL" id="FUXB01000001">
    <property type="protein sequence ID" value="SJZ40475.1"/>
    <property type="molecule type" value="Genomic_DNA"/>
</dbReference>
<sequence length="782" mass="88522">MPHLPIQSLYSDFLSTLPHQHLVVEAQTGSGKSTCLPLWAAQQGRVLVIEPRRIACTSLAQFLAEQHSESVGQTVGYAIKLESCYNEQSQIVFVTPGVALRWLAEEGLATFDIVIIDEFHERRWDSDLLLALLREQANKRLVVTSATLEGERLAHYLNAKRLQADGRQYEVVIEYHSKESHQLPASYRLAERVVHEVRHAREHTPADILVFLPGRKEISQCQQLLAGQSSLLVVPLHASVSEQDRHRALNPQPQQKVVLATNVAETSLTIPNIAYVIDSGLERRTEQRNGRTTLTLKAISKASAQQRAGRAGRVMNGVAVRLYGQHAALEAVTPAEMQRESLLEPMLASASCGRPITQLTFLESLPEKSLQQAFEQLVTMQAISENGVITEHGQKIAPLPIDALYADLVARMAEKSLQEAMIDLTAALSVPASLYTLLPSEEQREKLNQQEPLRCDAQLLIQLVRGTVFEGISIETEALHEAQGLAEQMRQIYQLPQLEVASRYSHQQLAYAIARIHPELLFVRRVRRKEAMGNGKMEVLIGRNSRFSTEHEAALVLDHHSLPGRGIKQTMTLATVMMPIEQQAIEHLDLGEWRQAETESQDGTLLTVLKLYYAGREIAQKQVQAEGELAVKSLLDMVTSEQCFPGFAKQRQQEILLWKLYVDLGLDSATHEHHSITFEQWFTDQLTQLGIHSLAELELFSADDFPFEGIPYWEKANFSERYPFELYLGDLQLSVEYHPKRKWIYVIYQSGLRKTAPKRWELPRWEGYRIQFKKASRVIDIY</sequence>
<evidence type="ECO:0000313" key="8">
    <source>
        <dbReference type="Proteomes" id="UP000190834"/>
    </source>
</evidence>
<keyword evidence="8" id="KW-1185">Reference proteome</keyword>
<evidence type="ECO:0000259" key="6">
    <source>
        <dbReference type="PROSITE" id="PS51194"/>
    </source>
</evidence>
<dbReference type="InterPro" id="IPR011545">
    <property type="entry name" value="DEAD/DEAH_box_helicase_dom"/>
</dbReference>
<evidence type="ECO:0000256" key="4">
    <source>
        <dbReference type="ARBA" id="ARBA00022840"/>
    </source>
</evidence>
<dbReference type="PANTHER" id="PTHR43519:SF1">
    <property type="entry name" value="ATP-DEPENDENT RNA HELICASE HRPB"/>
    <property type="match status" value="1"/>
</dbReference>
<dbReference type="SUPFAM" id="SSF52540">
    <property type="entry name" value="P-loop containing nucleoside triphosphate hydrolases"/>
    <property type="match status" value="1"/>
</dbReference>
<proteinExistence type="predicted"/>
<dbReference type="SMART" id="SM00847">
    <property type="entry name" value="HA2"/>
    <property type="match status" value="1"/>
</dbReference>
<dbReference type="OrthoDB" id="9805617at2"/>
<dbReference type="Pfam" id="PF00271">
    <property type="entry name" value="Helicase_C"/>
    <property type="match status" value="1"/>
</dbReference>
<dbReference type="PROSITE" id="PS51192">
    <property type="entry name" value="HELICASE_ATP_BIND_1"/>
    <property type="match status" value="1"/>
</dbReference>
<keyword evidence="2" id="KW-0378">Hydrolase</keyword>
<evidence type="ECO:0000256" key="3">
    <source>
        <dbReference type="ARBA" id="ARBA00022806"/>
    </source>
</evidence>
<accession>A0A1T4KDP7</accession>
<keyword evidence="4" id="KW-0067">ATP-binding</keyword>
<gene>
    <name evidence="7" type="ORF">SAMN02745782_00157</name>
</gene>
<dbReference type="Proteomes" id="UP000190834">
    <property type="component" value="Unassembled WGS sequence"/>
</dbReference>
<evidence type="ECO:0000259" key="5">
    <source>
        <dbReference type="PROSITE" id="PS51192"/>
    </source>
</evidence>
<dbReference type="GeneID" id="70583751"/>
<dbReference type="STRING" id="1123491.SAMN02745782_00157"/>
<dbReference type="InterPro" id="IPR007502">
    <property type="entry name" value="Helicase-assoc_dom"/>
</dbReference>
<name>A0A1T4KDP7_VIBCI</name>
<dbReference type="CDD" id="cd18791">
    <property type="entry name" value="SF2_C_RHA"/>
    <property type="match status" value="1"/>
</dbReference>
<dbReference type="AlphaFoldDB" id="A0A1T4KDP7"/>
<reference evidence="8" key="1">
    <citation type="submission" date="2017-02" db="EMBL/GenBank/DDBJ databases">
        <authorList>
            <person name="Varghese N."/>
            <person name="Submissions S."/>
        </authorList>
    </citation>
    <scope>NUCLEOTIDE SEQUENCE [LARGE SCALE GENOMIC DNA]</scope>
    <source>
        <strain evidence="8">DSM 19608</strain>
    </source>
</reference>
<dbReference type="GO" id="GO:0016787">
    <property type="term" value="F:hydrolase activity"/>
    <property type="evidence" value="ECO:0007669"/>
    <property type="project" value="UniProtKB-KW"/>
</dbReference>
<protein>
    <submittedName>
        <fullName evidence="7">Helicase associated domain (HA2)</fullName>
    </submittedName>
</protein>
<dbReference type="SMART" id="SM00490">
    <property type="entry name" value="HELICc"/>
    <property type="match status" value="1"/>
</dbReference>
<dbReference type="Gene3D" id="1.20.120.1080">
    <property type="match status" value="1"/>
</dbReference>
<dbReference type="InterPro" id="IPR001650">
    <property type="entry name" value="Helicase_C-like"/>
</dbReference>
<dbReference type="GO" id="GO:0003676">
    <property type="term" value="F:nucleic acid binding"/>
    <property type="evidence" value="ECO:0007669"/>
    <property type="project" value="InterPro"/>
</dbReference>
<keyword evidence="3" id="KW-0347">Helicase</keyword>
<dbReference type="Gene3D" id="3.40.50.300">
    <property type="entry name" value="P-loop containing nucleotide triphosphate hydrolases"/>
    <property type="match status" value="2"/>
</dbReference>
<feature type="domain" description="Helicase ATP-binding" evidence="5">
    <location>
        <begin position="13"/>
        <end position="166"/>
    </location>
</feature>
<evidence type="ECO:0000256" key="2">
    <source>
        <dbReference type="ARBA" id="ARBA00022801"/>
    </source>
</evidence>
<dbReference type="PROSITE" id="PS51194">
    <property type="entry name" value="HELICASE_CTER"/>
    <property type="match status" value="1"/>
</dbReference>
<organism evidence="7 8">
    <name type="scientific">Vibrio cincinnatiensis DSM 19608</name>
    <dbReference type="NCBI Taxonomy" id="1123491"/>
    <lineage>
        <taxon>Bacteria</taxon>
        <taxon>Pseudomonadati</taxon>
        <taxon>Pseudomonadota</taxon>
        <taxon>Gammaproteobacteria</taxon>
        <taxon>Vibrionales</taxon>
        <taxon>Vibrionaceae</taxon>
        <taxon>Vibrio</taxon>
    </lineage>
</organism>
<dbReference type="PANTHER" id="PTHR43519">
    <property type="entry name" value="ATP-DEPENDENT RNA HELICASE HRPB"/>
    <property type="match status" value="1"/>
</dbReference>
<dbReference type="SMART" id="SM00487">
    <property type="entry name" value="DEXDc"/>
    <property type="match status" value="1"/>
</dbReference>
<dbReference type="CDD" id="cd17917">
    <property type="entry name" value="DEXHc_RHA-like"/>
    <property type="match status" value="1"/>
</dbReference>
<dbReference type="InterPro" id="IPR014001">
    <property type="entry name" value="Helicase_ATP-bd"/>
</dbReference>
<keyword evidence="1" id="KW-0547">Nucleotide-binding</keyword>
<dbReference type="RefSeq" id="WP_078924570.1">
    <property type="nucleotide sequence ID" value="NZ_FUXB01000001.1"/>
</dbReference>
<evidence type="ECO:0000256" key="1">
    <source>
        <dbReference type="ARBA" id="ARBA00022741"/>
    </source>
</evidence>
<dbReference type="InterPro" id="IPR027417">
    <property type="entry name" value="P-loop_NTPase"/>
</dbReference>